<dbReference type="GO" id="GO:0006357">
    <property type="term" value="P:regulation of transcription by RNA polymerase II"/>
    <property type="evidence" value="ECO:0007669"/>
    <property type="project" value="TreeGrafter"/>
</dbReference>
<proteinExistence type="predicted"/>
<reference evidence="4" key="1">
    <citation type="journal article" date="2020" name="Stud. Mycol.">
        <title>101 Dothideomycetes genomes: a test case for predicting lifestyles and emergence of pathogens.</title>
        <authorList>
            <person name="Haridas S."/>
            <person name="Albert R."/>
            <person name="Binder M."/>
            <person name="Bloem J."/>
            <person name="Labutti K."/>
            <person name="Salamov A."/>
            <person name="Andreopoulos B."/>
            <person name="Baker S."/>
            <person name="Barry K."/>
            <person name="Bills G."/>
            <person name="Bluhm B."/>
            <person name="Cannon C."/>
            <person name="Castanera R."/>
            <person name="Culley D."/>
            <person name="Daum C."/>
            <person name="Ezra D."/>
            <person name="Gonzalez J."/>
            <person name="Henrissat B."/>
            <person name="Kuo A."/>
            <person name="Liang C."/>
            <person name="Lipzen A."/>
            <person name="Lutzoni F."/>
            <person name="Magnuson J."/>
            <person name="Mondo S."/>
            <person name="Nolan M."/>
            <person name="Ohm R."/>
            <person name="Pangilinan J."/>
            <person name="Park H.-J."/>
            <person name="Ramirez L."/>
            <person name="Alfaro M."/>
            <person name="Sun H."/>
            <person name="Tritt A."/>
            <person name="Yoshinaga Y."/>
            <person name="Zwiers L.-H."/>
            <person name="Turgeon B."/>
            <person name="Goodwin S."/>
            <person name="Spatafora J."/>
            <person name="Crous P."/>
            <person name="Grigoriev I."/>
        </authorList>
    </citation>
    <scope>NUCLEOTIDE SEQUENCE</scope>
    <source>
        <strain evidence="4">CBS 627.86</strain>
    </source>
</reference>
<keyword evidence="1" id="KW-0862">Zinc</keyword>
<dbReference type="PANTHER" id="PTHR46179">
    <property type="entry name" value="ZINC FINGER PROTEIN"/>
    <property type="match status" value="1"/>
</dbReference>
<sequence length="593" mass="65944">MGMPLRPRLGNKAAAALRFPASSRHGLLHQSGNDRVTDWDAPRAMVAPRRFWGRRLRPANDEGRPRSPESSARIASRDIESVKRYVKPENYHATVGATLITPRDARNEPRSNEMMTGVTLVDEENVFAHPSGSRTAPNPSRASSVQPRRSEDSAGSLLVASELTSKILEIDEMLRRVLVILDKEDRASNVETRSISSTVRSEEDDERASVASQDRDARFLRRVERLFIGRYIAAVKRKFKKKTSNGFHLFRSSHKDGPKKAACEDDPLQSPTILPICDGRCELPADSLHRPVFELDASSPRLFELDASFRLPSSTPPSPAEGPITSGEKPLRSAPTPPRARSSSPPSWATISPWMTDLESLLGRHLPKDLVTISVSPASIEFQPNPVIFSHLRKPLQPSSSSLEAASRDGKCEDGVRPNNGRTSIDWDEVFSSLSPQPEPDILPSHEVGVAVSAVHAANTAITPDSLPTFSTQTSTSPPSCLTAPGEVHDDNELTCKDCNISFRTAGLKRKHTHRKHVRRFGCTEDNCESSFNLKADLKRHERTVHKRAHALQETWRCHNAHCQIPEKLFTRRDNFQRHKTKCDAERGRCDDG</sequence>
<dbReference type="InterPro" id="IPR013087">
    <property type="entry name" value="Znf_C2H2_type"/>
</dbReference>
<name>A0A6A5YX47_9PLEO</name>
<evidence type="ECO:0000256" key="2">
    <source>
        <dbReference type="SAM" id="MobiDB-lite"/>
    </source>
</evidence>
<feature type="domain" description="C2H2-type" evidence="3">
    <location>
        <begin position="521"/>
        <end position="551"/>
    </location>
</feature>
<feature type="compositionally biased region" description="Polar residues" evidence="2">
    <location>
        <begin position="132"/>
        <end position="147"/>
    </location>
</feature>
<evidence type="ECO:0000259" key="3">
    <source>
        <dbReference type="PROSITE" id="PS50157"/>
    </source>
</evidence>
<dbReference type="OrthoDB" id="3798762at2759"/>
<keyword evidence="1" id="KW-0863">Zinc-finger</keyword>
<dbReference type="EMBL" id="ML977334">
    <property type="protein sequence ID" value="KAF2111374.1"/>
    <property type="molecule type" value="Genomic_DNA"/>
</dbReference>
<dbReference type="GO" id="GO:0008270">
    <property type="term" value="F:zinc ion binding"/>
    <property type="evidence" value="ECO:0007669"/>
    <property type="project" value="UniProtKB-KW"/>
</dbReference>
<feature type="region of interest" description="Disordered" evidence="2">
    <location>
        <begin position="309"/>
        <end position="348"/>
    </location>
</feature>
<evidence type="ECO:0000313" key="5">
    <source>
        <dbReference type="Proteomes" id="UP000799770"/>
    </source>
</evidence>
<feature type="region of interest" description="Disordered" evidence="2">
    <location>
        <begin position="400"/>
        <end position="424"/>
    </location>
</feature>
<feature type="compositionally biased region" description="Low complexity" evidence="2">
    <location>
        <begin position="339"/>
        <end position="348"/>
    </location>
</feature>
<evidence type="ECO:0000256" key="1">
    <source>
        <dbReference type="PROSITE-ProRule" id="PRU00042"/>
    </source>
</evidence>
<dbReference type="Proteomes" id="UP000799770">
    <property type="component" value="Unassembled WGS sequence"/>
</dbReference>
<organism evidence="4 5">
    <name type="scientific">Lophiotrema nucula</name>
    <dbReference type="NCBI Taxonomy" id="690887"/>
    <lineage>
        <taxon>Eukaryota</taxon>
        <taxon>Fungi</taxon>
        <taxon>Dikarya</taxon>
        <taxon>Ascomycota</taxon>
        <taxon>Pezizomycotina</taxon>
        <taxon>Dothideomycetes</taxon>
        <taxon>Pleosporomycetidae</taxon>
        <taxon>Pleosporales</taxon>
        <taxon>Lophiotremataceae</taxon>
        <taxon>Lophiotrema</taxon>
    </lineage>
</organism>
<dbReference type="PANTHER" id="PTHR46179:SF19">
    <property type="entry name" value="C2H2 FINGER DOMAIN TRANSCRIPTION FACTOR (EUROFUNG)-RELATED"/>
    <property type="match status" value="1"/>
</dbReference>
<protein>
    <recommendedName>
        <fullName evidence="3">C2H2-type domain-containing protein</fullName>
    </recommendedName>
</protein>
<feature type="compositionally biased region" description="Basic and acidic residues" evidence="2">
    <location>
        <begin position="406"/>
        <end position="416"/>
    </location>
</feature>
<accession>A0A6A5YX47</accession>
<dbReference type="InterPro" id="IPR051061">
    <property type="entry name" value="Zinc_finger_trans_reg"/>
</dbReference>
<dbReference type="GO" id="GO:0005634">
    <property type="term" value="C:nucleus"/>
    <property type="evidence" value="ECO:0007669"/>
    <property type="project" value="TreeGrafter"/>
</dbReference>
<dbReference type="AlphaFoldDB" id="A0A6A5YX47"/>
<dbReference type="PROSITE" id="PS00028">
    <property type="entry name" value="ZINC_FINGER_C2H2_1"/>
    <property type="match status" value="1"/>
</dbReference>
<evidence type="ECO:0000313" key="4">
    <source>
        <dbReference type="EMBL" id="KAF2111374.1"/>
    </source>
</evidence>
<feature type="region of interest" description="Disordered" evidence="2">
    <location>
        <begin position="128"/>
        <end position="155"/>
    </location>
</feature>
<keyword evidence="5" id="KW-1185">Reference proteome</keyword>
<gene>
    <name evidence="4" type="ORF">BDV96DRAFT_602979</name>
</gene>
<dbReference type="Gene3D" id="3.30.160.60">
    <property type="entry name" value="Classic Zinc Finger"/>
    <property type="match status" value="1"/>
</dbReference>
<dbReference type="SMART" id="SM00355">
    <property type="entry name" value="ZnF_C2H2"/>
    <property type="match status" value="2"/>
</dbReference>
<keyword evidence="1" id="KW-0479">Metal-binding</keyword>
<dbReference type="PROSITE" id="PS50157">
    <property type="entry name" value="ZINC_FINGER_C2H2_2"/>
    <property type="match status" value="1"/>
</dbReference>